<accession>A0A8R1YL65</accession>
<dbReference type="EnsemblMetazoa" id="PPA30110.1">
    <property type="protein sequence ID" value="PPA30110.1"/>
    <property type="gene ID" value="WBGene00202978"/>
</dbReference>
<dbReference type="PANTHER" id="PTHR31128">
    <property type="entry name" value="PROTEIN CBR-CLEC-135-RELATED"/>
    <property type="match status" value="1"/>
</dbReference>
<dbReference type="OrthoDB" id="5818094at2759"/>
<organism evidence="2 3">
    <name type="scientific">Pristionchus pacificus</name>
    <name type="common">Parasitic nematode worm</name>
    <dbReference type="NCBI Taxonomy" id="54126"/>
    <lineage>
        <taxon>Eukaryota</taxon>
        <taxon>Metazoa</taxon>
        <taxon>Ecdysozoa</taxon>
        <taxon>Nematoda</taxon>
        <taxon>Chromadorea</taxon>
        <taxon>Rhabditida</taxon>
        <taxon>Rhabditina</taxon>
        <taxon>Diplogasteromorpha</taxon>
        <taxon>Diplogasteroidea</taxon>
        <taxon>Neodiplogasteridae</taxon>
        <taxon>Pristionchus</taxon>
    </lineage>
</organism>
<proteinExistence type="predicted"/>
<reference evidence="3" key="1">
    <citation type="journal article" date="2008" name="Nat. Genet.">
        <title>The Pristionchus pacificus genome provides a unique perspective on nematode lifestyle and parasitism.</title>
        <authorList>
            <person name="Dieterich C."/>
            <person name="Clifton S.W."/>
            <person name="Schuster L.N."/>
            <person name="Chinwalla A."/>
            <person name="Delehaunty K."/>
            <person name="Dinkelacker I."/>
            <person name="Fulton L."/>
            <person name="Fulton R."/>
            <person name="Godfrey J."/>
            <person name="Minx P."/>
            <person name="Mitreva M."/>
            <person name="Roeseler W."/>
            <person name="Tian H."/>
            <person name="Witte H."/>
            <person name="Yang S.P."/>
            <person name="Wilson R.K."/>
            <person name="Sommer R.J."/>
        </authorList>
    </citation>
    <scope>NUCLEOTIDE SEQUENCE [LARGE SCALE GENOMIC DNA]</scope>
    <source>
        <strain evidence="3">PS312</strain>
    </source>
</reference>
<accession>A0A2A6CE64</accession>
<reference evidence="2" key="2">
    <citation type="submission" date="2022-06" db="UniProtKB">
        <authorList>
            <consortium name="EnsemblMetazoa"/>
        </authorList>
    </citation>
    <scope>IDENTIFICATION</scope>
    <source>
        <strain evidence="2">PS312</strain>
    </source>
</reference>
<feature type="compositionally biased region" description="Low complexity" evidence="1">
    <location>
        <begin position="12"/>
        <end position="21"/>
    </location>
</feature>
<name>A0A2A6CE64_PRIPA</name>
<feature type="compositionally biased region" description="Basic residues" evidence="1">
    <location>
        <begin position="1"/>
        <end position="11"/>
    </location>
</feature>
<feature type="compositionally biased region" description="Basic and acidic residues" evidence="1">
    <location>
        <begin position="43"/>
        <end position="55"/>
    </location>
</feature>
<dbReference type="AlphaFoldDB" id="A0A2A6CE64"/>
<evidence type="ECO:0000313" key="2">
    <source>
        <dbReference type="EnsemblMetazoa" id="PPA30110.1"/>
    </source>
</evidence>
<evidence type="ECO:0000313" key="3">
    <source>
        <dbReference type="Proteomes" id="UP000005239"/>
    </source>
</evidence>
<sequence>MVSRRSRRSRPRSSSSSTWSSATTYDDDASSEGCRSDASQMSHFDELPRSPEAEKISPPPAACSGSASSHSSYGDDRIECVAQLAASLENNQSQIVELGEYFIGMKTAEEAAECTTPTAMRLYYQMPVDHSVPSRLPLFLVYQSSDEQHFHFPIVQERGRWRVKYGESNKLSYPSLISLMRHHLNYLFASPYVPGTFDSFEVWKAYTPI</sequence>
<keyword evidence="3" id="KW-1185">Reference proteome</keyword>
<evidence type="ECO:0000256" key="1">
    <source>
        <dbReference type="SAM" id="MobiDB-lite"/>
    </source>
</evidence>
<dbReference type="Proteomes" id="UP000005239">
    <property type="component" value="Unassembled WGS sequence"/>
</dbReference>
<feature type="region of interest" description="Disordered" evidence="1">
    <location>
        <begin position="1"/>
        <end position="70"/>
    </location>
</feature>
<gene>
    <name evidence="2" type="primary">WBGene00202978</name>
</gene>
<protein>
    <submittedName>
        <fullName evidence="2">Uncharacterized protein</fullName>
    </submittedName>
</protein>